<organism evidence="5 6">
    <name type="scientific">Aquabacter spiritensis</name>
    <dbReference type="NCBI Taxonomy" id="933073"/>
    <lineage>
        <taxon>Bacteria</taxon>
        <taxon>Pseudomonadati</taxon>
        <taxon>Pseudomonadota</taxon>
        <taxon>Alphaproteobacteria</taxon>
        <taxon>Hyphomicrobiales</taxon>
        <taxon>Xanthobacteraceae</taxon>
        <taxon>Aquabacter</taxon>
    </lineage>
</organism>
<evidence type="ECO:0000256" key="1">
    <source>
        <dbReference type="ARBA" id="ARBA00007637"/>
    </source>
</evidence>
<comment type="similarity">
    <text evidence="1">Belongs to the NAD(P)-dependent epimerase/dehydratase family.</text>
</comment>
<keyword evidence="6" id="KW-1185">Reference proteome</keyword>
<dbReference type="InterPro" id="IPR020904">
    <property type="entry name" value="Sc_DH/Rdtase_CS"/>
</dbReference>
<evidence type="ECO:0000256" key="3">
    <source>
        <dbReference type="ARBA" id="ARBA00023027"/>
    </source>
</evidence>
<dbReference type="Gene3D" id="3.40.50.720">
    <property type="entry name" value="NAD(P)-binding Rossmann-like Domain"/>
    <property type="match status" value="1"/>
</dbReference>
<keyword evidence="3" id="KW-0520">NAD</keyword>
<accession>A0A4R3LLJ6</accession>
<dbReference type="PANTHER" id="PTHR43103:SF5">
    <property type="entry name" value="4-EPIMERASE, PUTATIVE (AFU_ORTHOLOGUE AFUA_7G00360)-RELATED"/>
    <property type="match status" value="1"/>
</dbReference>
<name>A0A4R3LLJ6_9HYPH</name>
<evidence type="ECO:0000259" key="4">
    <source>
        <dbReference type="Pfam" id="PF01370"/>
    </source>
</evidence>
<proteinExistence type="inferred from homology"/>
<feature type="domain" description="NAD-dependent epimerase/dehydratase" evidence="4">
    <location>
        <begin position="15"/>
        <end position="172"/>
    </location>
</feature>
<dbReference type="InterPro" id="IPR036291">
    <property type="entry name" value="NAD(P)-bd_dom_sf"/>
</dbReference>
<comment type="caution">
    <text evidence="5">The sequence shown here is derived from an EMBL/GenBank/DDBJ whole genome shotgun (WGS) entry which is preliminary data.</text>
</comment>
<evidence type="ECO:0000313" key="6">
    <source>
        <dbReference type="Proteomes" id="UP000294664"/>
    </source>
</evidence>
<dbReference type="Proteomes" id="UP000294664">
    <property type="component" value="Unassembled WGS sequence"/>
</dbReference>
<sequence>MLGLPETAGPLPHKVLVTGATGRVGRVLRRKLAGRYQVLRLADIVPLEAGPDEEVCRLDVTDPATIAAALEGIDCVVHLAGQAVEADWTVLFDKNIMGVANLFEAAREKGVERVVFTSSHHAVGFYRRDAVIGNDVAPRPDSRYGVSKVFGEALGRLYADKYGLAVACIRIGVVRPRPEDLRHLSVWISEDDFARLVARCIEAPRYHYLMLYGVSANPRAFWTNPDADKIGYVPQDSAEDHAAGLAERPTGHGAVTALFQGGYYCAAEFAGDPSQVD</sequence>
<dbReference type="AlphaFoldDB" id="A0A4R3LLJ6"/>
<evidence type="ECO:0000256" key="2">
    <source>
        <dbReference type="ARBA" id="ARBA00023002"/>
    </source>
</evidence>
<dbReference type="EMBL" id="SMAI01000019">
    <property type="protein sequence ID" value="TCT01104.1"/>
    <property type="molecule type" value="Genomic_DNA"/>
</dbReference>
<evidence type="ECO:0000313" key="5">
    <source>
        <dbReference type="EMBL" id="TCT01104.1"/>
    </source>
</evidence>
<dbReference type="InterPro" id="IPR001509">
    <property type="entry name" value="Epimerase_deHydtase"/>
</dbReference>
<protein>
    <submittedName>
        <fullName evidence="5">Uronate dehydrogenase</fullName>
    </submittedName>
</protein>
<gene>
    <name evidence="5" type="ORF">EDC64_11974</name>
</gene>
<reference evidence="5 6" key="1">
    <citation type="submission" date="2019-03" db="EMBL/GenBank/DDBJ databases">
        <title>Genomic Encyclopedia of Type Strains, Phase IV (KMG-IV): sequencing the most valuable type-strain genomes for metagenomic binning, comparative biology and taxonomic classification.</title>
        <authorList>
            <person name="Goeker M."/>
        </authorList>
    </citation>
    <scope>NUCLEOTIDE SEQUENCE [LARGE SCALE GENOMIC DNA]</scope>
    <source>
        <strain evidence="5 6">DSM 9035</strain>
    </source>
</reference>
<dbReference type="SUPFAM" id="SSF51735">
    <property type="entry name" value="NAD(P)-binding Rossmann-fold domains"/>
    <property type="match status" value="1"/>
</dbReference>
<dbReference type="RefSeq" id="WP_207916159.1">
    <property type="nucleotide sequence ID" value="NZ_SMAI01000019.1"/>
</dbReference>
<dbReference type="Pfam" id="PF01370">
    <property type="entry name" value="Epimerase"/>
    <property type="match status" value="1"/>
</dbReference>
<dbReference type="PANTHER" id="PTHR43103">
    <property type="entry name" value="NUCLEOSIDE-DIPHOSPHATE-SUGAR EPIMERASE"/>
    <property type="match status" value="1"/>
</dbReference>
<dbReference type="PROSITE" id="PS00061">
    <property type="entry name" value="ADH_SHORT"/>
    <property type="match status" value="1"/>
</dbReference>
<dbReference type="GO" id="GO:0016491">
    <property type="term" value="F:oxidoreductase activity"/>
    <property type="evidence" value="ECO:0007669"/>
    <property type="project" value="UniProtKB-KW"/>
</dbReference>
<keyword evidence="2" id="KW-0560">Oxidoreductase</keyword>